<sequence length="440" mass="44827">MDEDEAVARVRGADPAAGAEPDGERLAALTDERRADELAARRARRGPRWAAVAAVAAGALVVGGGAGFGIGRATEEPPTTADAVASAPDERRAAAAAPESMSSADMSYAGGFGGERTTFTAQGLSDAAGSAPAWAFDGAGVFGEETVTRVAEVLGVEGEPRLEGGWNVGPADGSGPTLNVGPDAAVTMSYHDPALYEVLEDVEPAEPMDDAAAERGESASAGDGEVGTSVVEPLPADGAPAGEEPSAVAPGGTAPEGAAGVLYETLAALGLDPEAAEYAEQEAWTGNPATSVVAHHVVDGVRTGYSWYAEVVDGEVLSLSGPLAPVVELGEYDVVSPAAAVERLTDPRFGGSPVWSDDISIMPLEEPEGRSWDDPPAPPPATGAPVPWSVTEVTVTTAEPSLVEHWTDEGSSLLLPAYDLSDAEGRTWRVLAVADHELAF</sequence>
<feature type="region of interest" description="Disordered" evidence="1">
    <location>
        <begin position="71"/>
        <end position="104"/>
    </location>
</feature>
<feature type="transmembrane region" description="Helical" evidence="2">
    <location>
        <begin position="49"/>
        <end position="70"/>
    </location>
</feature>
<comment type="caution">
    <text evidence="3">The sequence shown here is derived from an EMBL/GenBank/DDBJ whole genome shotgun (WGS) entry which is preliminary data.</text>
</comment>
<accession>A0ABR8Z0E1</accession>
<feature type="compositionally biased region" description="Basic and acidic residues" evidence="1">
    <location>
        <begin position="1"/>
        <end position="12"/>
    </location>
</feature>
<dbReference type="EMBL" id="JACSPO010000001">
    <property type="protein sequence ID" value="MBD8061776.1"/>
    <property type="molecule type" value="Genomic_DNA"/>
</dbReference>
<feature type="region of interest" description="Disordered" evidence="1">
    <location>
        <begin position="1"/>
        <end position="31"/>
    </location>
</feature>
<dbReference type="RefSeq" id="WP_251838836.1">
    <property type="nucleotide sequence ID" value="NZ_JACSPO010000001.1"/>
</dbReference>
<name>A0ABR8Z0E1_9MICO</name>
<evidence type="ECO:0000256" key="2">
    <source>
        <dbReference type="SAM" id="Phobius"/>
    </source>
</evidence>
<feature type="compositionally biased region" description="Low complexity" evidence="1">
    <location>
        <begin position="94"/>
        <end position="104"/>
    </location>
</feature>
<gene>
    <name evidence="3" type="ORF">H9624_05500</name>
</gene>
<feature type="compositionally biased region" description="Basic and acidic residues" evidence="1">
    <location>
        <begin position="22"/>
        <end position="31"/>
    </location>
</feature>
<feature type="region of interest" description="Disordered" evidence="1">
    <location>
        <begin position="365"/>
        <end position="385"/>
    </location>
</feature>
<organism evidence="3 4">
    <name type="scientific">Oceanitalea stevensii</name>
    <dbReference type="NCBI Taxonomy" id="2763072"/>
    <lineage>
        <taxon>Bacteria</taxon>
        <taxon>Bacillati</taxon>
        <taxon>Actinomycetota</taxon>
        <taxon>Actinomycetes</taxon>
        <taxon>Micrococcales</taxon>
        <taxon>Bogoriellaceae</taxon>
        <taxon>Georgenia</taxon>
    </lineage>
</organism>
<evidence type="ECO:0000313" key="3">
    <source>
        <dbReference type="EMBL" id="MBD8061776.1"/>
    </source>
</evidence>
<protein>
    <recommendedName>
        <fullName evidence="5">CU044_5270 family protein</fullName>
    </recommendedName>
</protein>
<dbReference type="Proteomes" id="UP000661894">
    <property type="component" value="Unassembled WGS sequence"/>
</dbReference>
<reference evidence="3 4" key="1">
    <citation type="submission" date="2020-08" db="EMBL/GenBank/DDBJ databases">
        <title>A Genomic Blueprint of the Chicken Gut Microbiome.</title>
        <authorList>
            <person name="Gilroy R."/>
            <person name="Ravi A."/>
            <person name="Getino M."/>
            <person name="Pursley I."/>
            <person name="Horton D.L."/>
            <person name="Alikhan N.-F."/>
            <person name="Baker D."/>
            <person name="Gharbi K."/>
            <person name="Hall N."/>
            <person name="Watson M."/>
            <person name="Adriaenssens E.M."/>
            <person name="Foster-Nyarko E."/>
            <person name="Jarju S."/>
            <person name="Secka A."/>
            <person name="Antonio M."/>
            <person name="Oren A."/>
            <person name="Chaudhuri R."/>
            <person name="La Ragione R.M."/>
            <person name="Hildebrand F."/>
            <person name="Pallen M.J."/>
        </authorList>
    </citation>
    <scope>NUCLEOTIDE SEQUENCE [LARGE SCALE GENOMIC DNA]</scope>
    <source>
        <strain evidence="3 4">Sa1BUA1</strain>
    </source>
</reference>
<feature type="region of interest" description="Disordered" evidence="1">
    <location>
        <begin position="209"/>
        <end position="253"/>
    </location>
</feature>
<proteinExistence type="predicted"/>
<evidence type="ECO:0000313" key="4">
    <source>
        <dbReference type="Proteomes" id="UP000661894"/>
    </source>
</evidence>
<keyword evidence="2" id="KW-1133">Transmembrane helix</keyword>
<evidence type="ECO:0000256" key="1">
    <source>
        <dbReference type="SAM" id="MobiDB-lite"/>
    </source>
</evidence>
<evidence type="ECO:0008006" key="5">
    <source>
        <dbReference type="Google" id="ProtNLM"/>
    </source>
</evidence>
<keyword evidence="4" id="KW-1185">Reference proteome</keyword>
<keyword evidence="2" id="KW-0472">Membrane</keyword>
<keyword evidence="2" id="KW-0812">Transmembrane</keyword>